<sequence>MSLETTVSRRNLLKGATLTAGAVALLRTGLTPTIAKAQGELPAGTVHSFAKAGVNFHTYVSPAQTVNVTSHVIDLGDQLMVVDATMLPPTAQEVSALIKSTGKPVGLAVLSHEHPDHWGGASFIEGVSFSTLPEVREGMRAEATGGNWPEPVNVLTGGDITVGTTTLSGVEVEFRHYKDVEAPHMLVSVLPEQQVAVVQDLVYNGVYFAPGTDRANWIATLQEMSDDPAFDTLLVGHGLPTTRGDLDTAIAYIRVMDEVMNSAASPDDAIAQLKAAFPAYTGEFLLSLIPEYWTR</sequence>
<comment type="caution">
    <text evidence="2">The sequence shown here is derived from an EMBL/GenBank/DDBJ whole genome shotgun (WGS) entry which is preliminary data.</text>
</comment>
<keyword evidence="3" id="KW-1185">Reference proteome</keyword>
<feature type="domain" description="Metallo-beta-lactamase" evidence="1">
    <location>
        <begin position="67"/>
        <end position="237"/>
    </location>
</feature>
<dbReference type="SUPFAM" id="SSF56281">
    <property type="entry name" value="Metallo-hydrolase/oxidoreductase"/>
    <property type="match status" value="1"/>
</dbReference>
<dbReference type="RefSeq" id="WP_339403995.1">
    <property type="nucleotide sequence ID" value="NZ_JBBGAZ010000007.1"/>
</dbReference>
<dbReference type="InterPro" id="IPR050855">
    <property type="entry name" value="NDM-1-like"/>
</dbReference>
<dbReference type="Pfam" id="PF00753">
    <property type="entry name" value="Lactamase_B"/>
    <property type="match status" value="1"/>
</dbReference>
<dbReference type="PROSITE" id="PS51318">
    <property type="entry name" value="TAT"/>
    <property type="match status" value="1"/>
</dbReference>
<evidence type="ECO:0000259" key="1">
    <source>
        <dbReference type="SMART" id="SM00849"/>
    </source>
</evidence>
<dbReference type="EMBL" id="JBBGAZ010000007">
    <property type="protein sequence ID" value="MEJ5219166.1"/>
    <property type="molecule type" value="Genomic_DNA"/>
</dbReference>
<dbReference type="NCBIfam" id="TIGR01409">
    <property type="entry name" value="TAT_signal_seq"/>
    <property type="match status" value="1"/>
</dbReference>
<evidence type="ECO:0000313" key="2">
    <source>
        <dbReference type="EMBL" id="MEJ5219166.1"/>
    </source>
</evidence>
<reference evidence="2 3" key="1">
    <citation type="submission" date="2024-03" db="EMBL/GenBank/DDBJ databases">
        <title>Cognatishimia coralii sp. nov., a marine bacterium isolated from coral surrounding seawater.</title>
        <authorList>
            <person name="Liu X."/>
            <person name="Liu S."/>
            <person name="Sun H."/>
            <person name="Zhang Y."/>
        </authorList>
    </citation>
    <scope>NUCLEOTIDE SEQUENCE [LARGE SCALE GENOMIC DNA]</scope>
    <source>
        <strain evidence="2 3">D5M38</strain>
    </source>
</reference>
<dbReference type="InterPro" id="IPR019546">
    <property type="entry name" value="TAT_signal_bac_arc"/>
</dbReference>
<protein>
    <submittedName>
        <fullName evidence="2">MBL fold metallo-hydrolase</fullName>
    </submittedName>
</protein>
<dbReference type="PANTHER" id="PTHR42951:SF20">
    <property type="entry name" value="BETA LACTAMASE"/>
    <property type="match status" value="1"/>
</dbReference>
<dbReference type="Proteomes" id="UP001368270">
    <property type="component" value="Unassembled WGS sequence"/>
</dbReference>
<dbReference type="InterPro" id="IPR001279">
    <property type="entry name" value="Metallo-B-lactamas"/>
</dbReference>
<organism evidence="2 3">
    <name type="scientific">Cognatishimia coralii</name>
    <dbReference type="NCBI Taxonomy" id="3083254"/>
    <lineage>
        <taxon>Bacteria</taxon>
        <taxon>Pseudomonadati</taxon>
        <taxon>Pseudomonadota</taxon>
        <taxon>Alphaproteobacteria</taxon>
        <taxon>Rhodobacterales</taxon>
        <taxon>Paracoccaceae</taxon>
        <taxon>Cognatishimia</taxon>
    </lineage>
</organism>
<proteinExistence type="predicted"/>
<name>A0ABU8QIJ6_9RHOB</name>
<dbReference type="SMART" id="SM00849">
    <property type="entry name" value="Lactamase_B"/>
    <property type="match status" value="1"/>
</dbReference>
<accession>A0ABU8QIJ6</accession>
<dbReference type="Gene3D" id="3.60.15.10">
    <property type="entry name" value="Ribonuclease Z/Hydroxyacylglutathione hydrolase-like"/>
    <property type="match status" value="1"/>
</dbReference>
<evidence type="ECO:0000313" key="3">
    <source>
        <dbReference type="Proteomes" id="UP001368270"/>
    </source>
</evidence>
<dbReference type="InterPro" id="IPR036866">
    <property type="entry name" value="RibonucZ/Hydroxyglut_hydro"/>
</dbReference>
<dbReference type="PANTHER" id="PTHR42951">
    <property type="entry name" value="METALLO-BETA-LACTAMASE DOMAIN-CONTAINING"/>
    <property type="match status" value="1"/>
</dbReference>
<gene>
    <name evidence="2" type="ORF">WG622_12995</name>
</gene>
<dbReference type="InterPro" id="IPR006311">
    <property type="entry name" value="TAT_signal"/>
</dbReference>